<accession>A0A1H8UQG3</accession>
<dbReference type="Pfam" id="PF05107">
    <property type="entry name" value="Cas_Cas7"/>
    <property type="match status" value="1"/>
</dbReference>
<dbReference type="GO" id="GO:0043571">
    <property type="term" value="P:maintenance of CRISPR repeat elements"/>
    <property type="evidence" value="ECO:0007669"/>
    <property type="project" value="InterPro"/>
</dbReference>
<sequence>MKITNGQILYLYDAKLTNPNGDPDEENRPRMDYEREVNLVSDLRLKRYIRDYLLDKGHELYVQQVGGQPITAAERVKSLSAKEGELMQAVLQAFVDIRLFGATIPVKQDNQTITGPVQFNWGYSLHPVKLLETSITSTFASKAGKRQGSIGKDYRVMYSLLAFSGVISGKRAAHTGLSEDDLSLLDEAMVKAIPLLATRSKIGQQPRLYMRLVLKDDETILKDLRNYVKIVESTQDNLRDITEFKLDITLLKSYIASCREKIERVVYFTDGDLQFICDGQPVSIPKCLGDIPAIELT</sequence>
<dbReference type="RefSeq" id="WP_177173526.1">
    <property type="nucleotide sequence ID" value="NZ_FODY01000009.1"/>
</dbReference>
<evidence type="ECO:0000313" key="1">
    <source>
        <dbReference type="EMBL" id="SEP04808.1"/>
    </source>
</evidence>
<dbReference type="InterPro" id="IPR013419">
    <property type="entry name" value="CRISPR-assoc_prot_Cas7/Csh2"/>
</dbReference>
<dbReference type="NCBIfam" id="TIGR01595">
    <property type="entry name" value="cas_CT1132"/>
    <property type="match status" value="1"/>
</dbReference>
<dbReference type="EMBL" id="FODY01000009">
    <property type="protein sequence ID" value="SEP04808.1"/>
    <property type="molecule type" value="Genomic_DNA"/>
</dbReference>
<protein>
    <submittedName>
        <fullName evidence="1">CRISPR-associated protein, Csh2 family</fullName>
    </submittedName>
</protein>
<gene>
    <name evidence="1" type="ORF">SAMN04490178_10957</name>
</gene>
<keyword evidence="2" id="KW-1185">Reference proteome</keyword>
<organism evidence="1 2">
    <name type="scientific">Propionispora vibrioides</name>
    <dbReference type="NCBI Taxonomy" id="112903"/>
    <lineage>
        <taxon>Bacteria</taxon>
        <taxon>Bacillati</taxon>
        <taxon>Bacillota</taxon>
        <taxon>Negativicutes</taxon>
        <taxon>Selenomonadales</taxon>
        <taxon>Sporomusaceae</taxon>
        <taxon>Propionispora</taxon>
    </lineage>
</organism>
<dbReference type="NCBIfam" id="TIGR02590">
    <property type="entry name" value="cas_Csh2"/>
    <property type="match status" value="1"/>
</dbReference>
<dbReference type="AlphaFoldDB" id="A0A1H8UQG3"/>
<evidence type="ECO:0000313" key="2">
    <source>
        <dbReference type="Proteomes" id="UP000198847"/>
    </source>
</evidence>
<reference evidence="1 2" key="1">
    <citation type="submission" date="2016-10" db="EMBL/GenBank/DDBJ databases">
        <authorList>
            <person name="de Groot N.N."/>
        </authorList>
    </citation>
    <scope>NUCLEOTIDE SEQUENCE [LARGE SCALE GENOMIC DNA]</scope>
    <source>
        <strain evidence="1 2">DSM 13305</strain>
    </source>
</reference>
<dbReference type="Proteomes" id="UP000198847">
    <property type="component" value="Unassembled WGS sequence"/>
</dbReference>
<name>A0A1H8UQG3_9FIRM</name>
<dbReference type="InterPro" id="IPR006482">
    <property type="entry name" value="Cas7_Csh2/Csh2"/>
</dbReference>
<dbReference type="STRING" id="112903.SAMN04490178_10957"/>
<proteinExistence type="predicted"/>